<dbReference type="GO" id="GO:0003774">
    <property type="term" value="F:cytoskeletal motor activity"/>
    <property type="evidence" value="ECO:0007669"/>
    <property type="project" value="InterPro"/>
</dbReference>
<dbReference type="RefSeq" id="WP_182584448.1">
    <property type="nucleotide sequence ID" value="NZ_JABVCQ010000026.1"/>
</dbReference>
<dbReference type="GO" id="GO:0009425">
    <property type="term" value="C:bacterial-type flagellum basal body"/>
    <property type="evidence" value="ECO:0007669"/>
    <property type="project" value="UniProtKB-SubCell"/>
</dbReference>
<dbReference type="PANTHER" id="PTHR34653">
    <property type="match status" value="1"/>
</dbReference>
<evidence type="ECO:0000256" key="5">
    <source>
        <dbReference type="HAMAP-Rule" id="MF_00724"/>
    </source>
</evidence>
<evidence type="ECO:0000256" key="2">
    <source>
        <dbReference type="ARBA" id="ARBA00009272"/>
    </source>
</evidence>
<dbReference type="Proteomes" id="UP000548632">
    <property type="component" value="Unassembled WGS sequence"/>
</dbReference>
<sequence>MSEIQIQGVLQQMRALNRANGIENVAPTLGSNDTSEQQQQLDFAASLRDSLHTVNELQQTSNDMQRRFEYGDRNTGLPDVMLAMSKASLAFEATNQVRNRLVSAYQEVMRMPV</sequence>
<gene>
    <name evidence="5 6" type="primary">fliE</name>
    <name evidence="6" type="ORF">HUK38_11355</name>
</gene>
<dbReference type="Pfam" id="PF02049">
    <property type="entry name" value="FliE"/>
    <property type="match status" value="1"/>
</dbReference>
<dbReference type="PANTHER" id="PTHR34653:SF1">
    <property type="entry name" value="FLAGELLAR HOOK-BASAL BODY COMPLEX PROTEIN FLIE"/>
    <property type="match status" value="1"/>
</dbReference>
<evidence type="ECO:0000256" key="1">
    <source>
        <dbReference type="ARBA" id="ARBA00004117"/>
    </source>
</evidence>
<organism evidence="6 7">
    <name type="scientific">Thiospirillum jenense</name>
    <dbReference type="NCBI Taxonomy" id="1653858"/>
    <lineage>
        <taxon>Bacteria</taxon>
        <taxon>Pseudomonadati</taxon>
        <taxon>Pseudomonadota</taxon>
        <taxon>Gammaproteobacteria</taxon>
        <taxon>Chromatiales</taxon>
        <taxon>Chromatiaceae</taxon>
        <taxon>Thiospirillum</taxon>
    </lineage>
</organism>
<evidence type="ECO:0000256" key="4">
    <source>
        <dbReference type="ARBA" id="ARBA00023143"/>
    </source>
</evidence>
<dbReference type="GO" id="GO:0071973">
    <property type="term" value="P:bacterial-type flagellum-dependent cell motility"/>
    <property type="evidence" value="ECO:0007669"/>
    <property type="project" value="InterPro"/>
</dbReference>
<dbReference type="EMBL" id="JABVCQ010000026">
    <property type="protein sequence ID" value="MBB1126819.1"/>
    <property type="molecule type" value="Genomic_DNA"/>
</dbReference>
<keyword evidence="6" id="KW-0966">Cell projection</keyword>
<reference evidence="6 7" key="1">
    <citation type="journal article" date="2020" name="Arch. Microbiol.">
        <title>The genome sequence of the giant phototrophic gammaproteobacterium Thiospirillum jenense gives insight into its physiological properties and phylogenetic relationships.</title>
        <authorList>
            <person name="Imhoff J.F."/>
            <person name="Meyer T.E."/>
            <person name="Kyndt J.A."/>
        </authorList>
    </citation>
    <scope>NUCLEOTIDE SEQUENCE [LARGE SCALE GENOMIC DNA]</scope>
    <source>
        <strain evidence="6 7">DSM 216</strain>
    </source>
</reference>
<dbReference type="HAMAP" id="MF_00724">
    <property type="entry name" value="FliE"/>
    <property type="match status" value="1"/>
</dbReference>
<comment type="caution">
    <text evidence="6">The sequence shown here is derived from an EMBL/GenBank/DDBJ whole genome shotgun (WGS) entry which is preliminary data.</text>
</comment>
<evidence type="ECO:0000313" key="7">
    <source>
        <dbReference type="Proteomes" id="UP000548632"/>
    </source>
</evidence>
<comment type="subcellular location">
    <subcellularLocation>
        <location evidence="1 5">Bacterial flagellum basal body</location>
    </subcellularLocation>
</comment>
<dbReference type="InterPro" id="IPR001624">
    <property type="entry name" value="FliE"/>
</dbReference>
<proteinExistence type="inferred from homology"/>
<evidence type="ECO:0000256" key="3">
    <source>
        <dbReference type="ARBA" id="ARBA00018024"/>
    </source>
</evidence>
<accession>A0A839HJW1</accession>
<keyword evidence="7" id="KW-1185">Reference proteome</keyword>
<evidence type="ECO:0000313" key="6">
    <source>
        <dbReference type="EMBL" id="MBB1126819.1"/>
    </source>
</evidence>
<keyword evidence="4 5" id="KW-0975">Bacterial flagellum</keyword>
<name>A0A839HJW1_9GAMM</name>
<dbReference type="NCBIfam" id="TIGR00205">
    <property type="entry name" value="fliE"/>
    <property type="match status" value="1"/>
</dbReference>
<keyword evidence="6" id="KW-0282">Flagellum</keyword>
<dbReference type="PRINTS" id="PR01006">
    <property type="entry name" value="FLGHOOKFLIE"/>
</dbReference>
<protein>
    <recommendedName>
        <fullName evidence="3 5">Flagellar hook-basal body complex protein FliE</fullName>
    </recommendedName>
</protein>
<keyword evidence="6" id="KW-0969">Cilium</keyword>
<dbReference type="GO" id="GO:0005198">
    <property type="term" value="F:structural molecule activity"/>
    <property type="evidence" value="ECO:0007669"/>
    <property type="project" value="UniProtKB-UniRule"/>
</dbReference>
<comment type="similarity">
    <text evidence="2 5">Belongs to the FliE family.</text>
</comment>
<dbReference type="AlphaFoldDB" id="A0A839HJW1"/>